<name>A0AAP0GFV4_9ASPA</name>
<protein>
    <submittedName>
        <fullName evidence="1">Uncharacterized protein</fullName>
    </submittedName>
</protein>
<organism evidence="1 2">
    <name type="scientific">Platanthera zijinensis</name>
    <dbReference type="NCBI Taxonomy" id="2320716"/>
    <lineage>
        <taxon>Eukaryota</taxon>
        <taxon>Viridiplantae</taxon>
        <taxon>Streptophyta</taxon>
        <taxon>Embryophyta</taxon>
        <taxon>Tracheophyta</taxon>
        <taxon>Spermatophyta</taxon>
        <taxon>Magnoliopsida</taxon>
        <taxon>Liliopsida</taxon>
        <taxon>Asparagales</taxon>
        <taxon>Orchidaceae</taxon>
        <taxon>Orchidoideae</taxon>
        <taxon>Orchideae</taxon>
        <taxon>Orchidinae</taxon>
        <taxon>Platanthera</taxon>
    </lineage>
</organism>
<dbReference type="Proteomes" id="UP001418222">
    <property type="component" value="Unassembled WGS sequence"/>
</dbReference>
<dbReference type="AlphaFoldDB" id="A0AAP0GFV4"/>
<sequence length="56" mass="6468">MKFPIIIEFATIILHHHISNITIIESQNTPPHQILLNISKAKKKKSMEVCLESKME</sequence>
<reference evidence="1 2" key="1">
    <citation type="journal article" date="2022" name="Nat. Plants">
        <title>Genomes of leafy and leafless Platanthera orchids illuminate the evolution of mycoheterotrophy.</title>
        <authorList>
            <person name="Li M.H."/>
            <person name="Liu K.W."/>
            <person name="Li Z."/>
            <person name="Lu H.C."/>
            <person name="Ye Q.L."/>
            <person name="Zhang D."/>
            <person name="Wang J.Y."/>
            <person name="Li Y.F."/>
            <person name="Zhong Z.M."/>
            <person name="Liu X."/>
            <person name="Yu X."/>
            <person name="Liu D.K."/>
            <person name="Tu X.D."/>
            <person name="Liu B."/>
            <person name="Hao Y."/>
            <person name="Liao X.Y."/>
            <person name="Jiang Y.T."/>
            <person name="Sun W.H."/>
            <person name="Chen J."/>
            <person name="Chen Y.Q."/>
            <person name="Ai Y."/>
            <person name="Zhai J.W."/>
            <person name="Wu S.S."/>
            <person name="Zhou Z."/>
            <person name="Hsiao Y.Y."/>
            <person name="Wu W.L."/>
            <person name="Chen Y.Y."/>
            <person name="Lin Y.F."/>
            <person name="Hsu J.L."/>
            <person name="Li C.Y."/>
            <person name="Wang Z.W."/>
            <person name="Zhao X."/>
            <person name="Zhong W.Y."/>
            <person name="Ma X.K."/>
            <person name="Ma L."/>
            <person name="Huang J."/>
            <person name="Chen G.Z."/>
            <person name="Huang M.Z."/>
            <person name="Huang L."/>
            <person name="Peng D.H."/>
            <person name="Luo Y.B."/>
            <person name="Zou S.Q."/>
            <person name="Chen S.P."/>
            <person name="Lan S."/>
            <person name="Tsai W.C."/>
            <person name="Van de Peer Y."/>
            <person name="Liu Z.J."/>
        </authorList>
    </citation>
    <scope>NUCLEOTIDE SEQUENCE [LARGE SCALE GENOMIC DNA]</scope>
    <source>
        <strain evidence="1">Lor287</strain>
    </source>
</reference>
<accession>A0AAP0GFV4</accession>
<comment type="caution">
    <text evidence="1">The sequence shown here is derived from an EMBL/GenBank/DDBJ whole genome shotgun (WGS) entry which is preliminary data.</text>
</comment>
<evidence type="ECO:0000313" key="1">
    <source>
        <dbReference type="EMBL" id="KAK8957449.1"/>
    </source>
</evidence>
<keyword evidence="2" id="KW-1185">Reference proteome</keyword>
<gene>
    <name evidence="1" type="ORF">KSP39_PZI000088</name>
</gene>
<proteinExistence type="predicted"/>
<evidence type="ECO:0000313" key="2">
    <source>
        <dbReference type="Proteomes" id="UP001418222"/>
    </source>
</evidence>
<dbReference type="EMBL" id="JBBWWQ010000001">
    <property type="protein sequence ID" value="KAK8957449.1"/>
    <property type="molecule type" value="Genomic_DNA"/>
</dbReference>